<gene>
    <name evidence="12" type="ORF">DSCO28_55940</name>
</gene>
<dbReference type="Gene3D" id="3.30.429.10">
    <property type="entry name" value="Macrophage Migration Inhibitory Factor"/>
    <property type="match status" value="1"/>
</dbReference>
<reference evidence="12 13" key="1">
    <citation type="submission" date="2019-11" db="EMBL/GenBank/DDBJ databases">
        <title>Comparative genomics of hydrocarbon-degrading Desulfosarcina strains.</title>
        <authorList>
            <person name="Watanabe M."/>
            <person name="Kojima H."/>
            <person name="Fukui M."/>
        </authorList>
    </citation>
    <scope>NUCLEOTIDE SEQUENCE [LARGE SCALE GENOMIC DNA]</scope>
    <source>
        <strain evidence="12 13">28bB2T</strain>
    </source>
</reference>
<dbReference type="EC" id="5.3.2.1" evidence="8"/>
<dbReference type="GO" id="GO:0004167">
    <property type="term" value="F:dopachrome isomerase activity"/>
    <property type="evidence" value="ECO:0007669"/>
    <property type="project" value="UniProtKB-EC"/>
</dbReference>
<dbReference type="EMBL" id="AP021876">
    <property type="protein sequence ID" value="BBO85028.1"/>
    <property type="molecule type" value="Genomic_DNA"/>
</dbReference>
<evidence type="ECO:0000256" key="4">
    <source>
        <dbReference type="ARBA" id="ARBA00023235"/>
    </source>
</evidence>
<evidence type="ECO:0000256" key="2">
    <source>
        <dbReference type="ARBA" id="ARBA00022514"/>
    </source>
</evidence>
<evidence type="ECO:0000256" key="9">
    <source>
        <dbReference type="ARBA" id="ARBA00041631"/>
    </source>
</evidence>
<dbReference type="AlphaFoldDB" id="A0A5K7ZXR6"/>
<dbReference type="RefSeq" id="WP_155324766.1">
    <property type="nucleotide sequence ID" value="NZ_AP021876.1"/>
</dbReference>
<evidence type="ECO:0000256" key="10">
    <source>
        <dbReference type="ARBA" id="ARBA00041912"/>
    </source>
</evidence>
<name>A0A5K7ZXR6_9BACT</name>
<dbReference type="PANTHER" id="PTHR11954">
    <property type="entry name" value="D-DOPACHROME DECARBOXYLASE"/>
    <property type="match status" value="1"/>
</dbReference>
<keyword evidence="4" id="KW-0413">Isomerase</keyword>
<dbReference type="KEGG" id="dov:DSCO28_55940"/>
<dbReference type="GO" id="GO:0005125">
    <property type="term" value="F:cytokine activity"/>
    <property type="evidence" value="ECO:0007669"/>
    <property type="project" value="UniProtKB-KW"/>
</dbReference>
<evidence type="ECO:0000256" key="3">
    <source>
        <dbReference type="ARBA" id="ARBA00022525"/>
    </source>
</evidence>
<dbReference type="InterPro" id="IPR014347">
    <property type="entry name" value="Tautomerase/MIF_sf"/>
</dbReference>
<proteinExistence type="predicted"/>
<evidence type="ECO:0000256" key="5">
    <source>
        <dbReference type="ARBA" id="ARBA00036735"/>
    </source>
</evidence>
<evidence type="ECO:0000256" key="8">
    <source>
        <dbReference type="ARBA" id="ARBA00039086"/>
    </source>
</evidence>
<accession>A0A5K7ZXR6</accession>
<dbReference type="EC" id="5.3.3.12" evidence="7"/>
<dbReference type="GO" id="GO:0005615">
    <property type="term" value="C:extracellular space"/>
    <property type="evidence" value="ECO:0007669"/>
    <property type="project" value="UniProtKB-KW"/>
</dbReference>
<evidence type="ECO:0000313" key="13">
    <source>
        <dbReference type="Proteomes" id="UP000425960"/>
    </source>
</evidence>
<evidence type="ECO:0000256" key="6">
    <source>
        <dbReference type="ARBA" id="ARBA00036823"/>
    </source>
</evidence>
<organism evidence="12 13">
    <name type="scientific">Desulfosarcina ovata subsp. sediminis</name>
    <dbReference type="NCBI Taxonomy" id="885957"/>
    <lineage>
        <taxon>Bacteria</taxon>
        <taxon>Pseudomonadati</taxon>
        <taxon>Thermodesulfobacteriota</taxon>
        <taxon>Desulfobacteria</taxon>
        <taxon>Desulfobacterales</taxon>
        <taxon>Desulfosarcinaceae</taxon>
        <taxon>Desulfosarcina</taxon>
    </lineage>
</organism>
<keyword evidence="3" id="KW-0964">Secreted</keyword>
<dbReference type="Proteomes" id="UP000425960">
    <property type="component" value="Chromosome"/>
</dbReference>
<dbReference type="PANTHER" id="PTHR11954:SF6">
    <property type="entry name" value="MACROPHAGE MIGRATION INHIBITORY FACTOR"/>
    <property type="match status" value="1"/>
</dbReference>
<comment type="catalytic activity">
    <reaction evidence="5">
        <text>3-phenylpyruvate = enol-phenylpyruvate</text>
        <dbReference type="Rhea" id="RHEA:17097"/>
        <dbReference type="ChEBI" id="CHEBI:16815"/>
        <dbReference type="ChEBI" id="CHEBI:18005"/>
        <dbReference type="EC" id="5.3.2.1"/>
    </reaction>
</comment>
<evidence type="ECO:0000313" key="12">
    <source>
        <dbReference type="EMBL" id="BBO85028.1"/>
    </source>
</evidence>
<dbReference type="Pfam" id="PF01187">
    <property type="entry name" value="MIF"/>
    <property type="match status" value="1"/>
</dbReference>
<sequence>MPFFKIETNQPINPDGTQRILKKASQLVSEILGKPEQYVMVSIEPGQQMMFNGNDDPTAFVQLKSIGLAIDSCADFSSRICQFIAGELGIAADRVYIDFTDLERNMFGWNGKTF</sequence>
<evidence type="ECO:0000256" key="11">
    <source>
        <dbReference type="ARBA" id="ARBA00042730"/>
    </source>
</evidence>
<dbReference type="GO" id="GO:0050178">
    <property type="term" value="F:phenylpyruvate tautomerase activity"/>
    <property type="evidence" value="ECO:0007669"/>
    <property type="project" value="UniProtKB-EC"/>
</dbReference>
<evidence type="ECO:0000256" key="1">
    <source>
        <dbReference type="ARBA" id="ARBA00004613"/>
    </source>
</evidence>
<comment type="catalytic activity">
    <reaction evidence="6">
        <text>L-dopachrome = 5,6-dihydroxyindole-2-carboxylate</text>
        <dbReference type="Rhea" id="RHEA:13041"/>
        <dbReference type="ChEBI" id="CHEBI:16875"/>
        <dbReference type="ChEBI" id="CHEBI:57509"/>
        <dbReference type="EC" id="5.3.3.12"/>
    </reaction>
</comment>
<dbReference type="SUPFAM" id="SSF55331">
    <property type="entry name" value="Tautomerase/MIF"/>
    <property type="match status" value="1"/>
</dbReference>
<comment type="subcellular location">
    <subcellularLocation>
        <location evidence="1">Secreted</location>
    </subcellularLocation>
</comment>
<dbReference type="InterPro" id="IPR001398">
    <property type="entry name" value="Macrophage_inhib_fac"/>
</dbReference>
<protein>
    <recommendedName>
        <fullName evidence="11">L-dopachrome isomerase</fullName>
        <ecNumber evidence="8">5.3.2.1</ecNumber>
        <ecNumber evidence="7">5.3.3.12</ecNumber>
    </recommendedName>
    <alternativeName>
        <fullName evidence="9">L-dopachrome tautomerase</fullName>
    </alternativeName>
    <alternativeName>
        <fullName evidence="10">Phenylpyruvate tautomerase</fullName>
    </alternativeName>
</protein>
<keyword evidence="2" id="KW-0202">Cytokine</keyword>
<evidence type="ECO:0000256" key="7">
    <source>
        <dbReference type="ARBA" id="ARBA00038932"/>
    </source>
</evidence>